<accession>A0ABV8EMH8</accession>
<keyword evidence="1" id="KW-0472">Membrane</keyword>
<gene>
    <name evidence="2" type="ORF">ACFOUP_12575</name>
</gene>
<keyword evidence="1" id="KW-1133">Transmembrane helix</keyword>
<comment type="caution">
    <text evidence="2">The sequence shown here is derived from an EMBL/GenBank/DDBJ whole genome shotgun (WGS) entry which is preliminary data.</text>
</comment>
<feature type="transmembrane region" description="Helical" evidence="1">
    <location>
        <begin position="40"/>
        <end position="57"/>
    </location>
</feature>
<keyword evidence="1" id="KW-0812">Transmembrane</keyword>
<feature type="transmembrane region" description="Helical" evidence="1">
    <location>
        <begin position="64"/>
        <end position="83"/>
    </location>
</feature>
<sequence>MITITALGFLLNYLSSKRIVIPSNIRLVSWSQDNPMKSRLIGVSILIISLITHIYHLGVGSGSLSFILSLMLTGSLVILLSPLEIFGLKNLSLIFIISLSFETLL</sequence>
<organism evidence="2 3">
    <name type="scientific">Belliella kenyensis</name>
    <dbReference type="NCBI Taxonomy" id="1472724"/>
    <lineage>
        <taxon>Bacteria</taxon>
        <taxon>Pseudomonadati</taxon>
        <taxon>Bacteroidota</taxon>
        <taxon>Cytophagia</taxon>
        <taxon>Cytophagales</taxon>
        <taxon>Cyclobacteriaceae</taxon>
        <taxon>Belliella</taxon>
    </lineage>
</organism>
<dbReference type="Proteomes" id="UP001595766">
    <property type="component" value="Unassembled WGS sequence"/>
</dbReference>
<dbReference type="RefSeq" id="WP_241291843.1">
    <property type="nucleotide sequence ID" value="NZ_JAKZGR010000002.1"/>
</dbReference>
<evidence type="ECO:0000256" key="1">
    <source>
        <dbReference type="SAM" id="Phobius"/>
    </source>
</evidence>
<evidence type="ECO:0000313" key="2">
    <source>
        <dbReference type="EMBL" id="MFC3977214.1"/>
    </source>
</evidence>
<evidence type="ECO:0000313" key="3">
    <source>
        <dbReference type="Proteomes" id="UP001595766"/>
    </source>
</evidence>
<proteinExistence type="predicted"/>
<protein>
    <submittedName>
        <fullName evidence="2">Uncharacterized protein</fullName>
    </submittedName>
</protein>
<dbReference type="EMBL" id="JBHSAV010000053">
    <property type="protein sequence ID" value="MFC3977214.1"/>
    <property type="molecule type" value="Genomic_DNA"/>
</dbReference>
<reference evidence="3" key="1">
    <citation type="journal article" date="2019" name="Int. J. Syst. Evol. Microbiol.">
        <title>The Global Catalogue of Microorganisms (GCM) 10K type strain sequencing project: providing services to taxonomists for standard genome sequencing and annotation.</title>
        <authorList>
            <consortium name="The Broad Institute Genomics Platform"/>
            <consortium name="The Broad Institute Genome Sequencing Center for Infectious Disease"/>
            <person name="Wu L."/>
            <person name="Ma J."/>
        </authorList>
    </citation>
    <scope>NUCLEOTIDE SEQUENCE [LARGE SCALE GENOMIC DNA]</scope>
    <source>
        <strain evidence="3">CECT 8551</strain>
    </source>
</reference>
<name>A0ABV8EMH8_9BACT</name>
<keyword evidence="3" id="KW-1185">Reference proteome</keyword>